<keyword evidence="2" id="KW-1185">Reference proteome</keyword>
<dbReference type="EMBL" id="BKCP01007015">
    <property type="protein sequence ID" value="GER44539.1"/>
    <property type="molecule type" value="Genomic_DNA"/>
</dbReference>
<evidence type="ECO:0000313" key="2">
    <source>
        <dbReference type="Proteomes" id="UP000325081"/>
    </source>
</evidence>
<dbReference type="Proteomes" id="UP000325081">
    <property type="component" value="Unassembled WGS sequence"/>
</dbReference>
<accession>A0A5A7QGT8</accession>
<dbReference type="AlphaFoldDB" id="A0A5A7QGT8"/>
<proteinExistence type="predicted"/>
<sequence>MEASEDEGQPGHLLRKRLKCSDEAEEGIEPEVASRVADRLLYSSAALLTAIVVLDALEPDFPIICANTVLALTTEFRVDEIIIYYLDPIALDFLLLEKREEIEFYQGN</sequence>
<organism evidence="1 2">
    <name type="scientific">Striga asiatica</name>
    <name type="common">Asiatic witchweed</name>
    <name type="synonym">Buchnera asiatica</name>
    <dbReference type="NCBI Taxonomy" id="4170"/>
    <lineage>
        <taxon>Eukaryota</taxon>
        <taxon>Viridiplantae</taxon>
        <taxon>Streptophyta</taxon>
        <taxon>Embryophyta</taxon>
        <taxon>Tracheophyta</taxon>
        <taxon>Spermatophyta</taxon>
        <taxon>Magnoliopsida</taxon>
        <taxon>eudicotyledons</taxon>
        <taxon>Gunneridae</taxon>
        <taxon>Pentapetalae</taxon>
        <taxon>asterids</taxon>
        <taxon>lamiids</taxon>
        <taxon>Lamiales</taxon>
        <taxon>Orobanchaceae</taxon>
        <taxon>Buchnereae</taxon>
        <taxon>Striga</taxon>
    </lineage>
</organism>
<comment type="caution">
    <text evidence="1">The sequence shown here is derived from an EMBL/GenBank/DDBJ whole genome shotgun (WGS) entry which is preliminary data.</text>
</comment>
<name>A0A5A7QGT8_STRAF</name>
<gene>
    <name evidence="1" type="ORF">STAS_21443</name>
</gene>
<reference evidence="2" key="1">
    <citation type="journal article" date="2019" name="Curr. Biol.">
        <title>Genome Sequence of Striga asiatica Provides Insight into the Evolution of Plant Parasitism.</title>
        <authorList>
            <person name="Yoshida S."/>
            <person name="Kim S."/>
            <person name="Wafula E.K."/>
            <person name="Tanskanen J."/>
            <person name="Kim Y.M."/>
            <person name="Honaas L."/>
            <person name="Yang Z."/>
            <person name="Spallek T."/>
            <person name="Conn C.E."/>
            <person name="Ichihashi Y."/>
            <person name="Cheong K."/>
            <person name="Cui S."/>
            <person name="Der J.P."/>
            <person name="Gundlach H."/>
            <person name="Jiao Y."/>
            <person name="Hori C."/>
            <person name="Ishida J.K."/>
            <person name="Kasahara H."/>
            <person name="Kiba T."/>
            <person name="Kim M.S."/>
            <person name="Koo N."/>
            <person name="Laohavisit A."/>
            <person name="Lee Y.H."/>
            <person name="Lumba S."/>
            <person name="McCourt P."/>
            <person name="Mortimer J.C."/>
            <person name="Mutuku J.M."/>
            <person name="Nomura T."/>
            <person name="Sasaki-Sekimoto Y."/>
            <person name="Seto Y."/>
            <person name="Wang Y."/>
            <person name="Wakatake T."/>
            <person name="Sakakibara H."/>
            <person name="Demura T."/>
            <person name="Yamaguchi S."/>
            <person name="Yoneyama K."/>
            <person name="Manabe R.I."/>
            <person name="Nelson D.C."/>
            <person name="Schulman A.H."/>
            <person name="Timko M.P."/>
            <person name="dePamphilis C.W."/>
            <person name="Choi D."/>
            <person name="Shirasu K."/>
        </authorList>
    </citation>
    <scope>NUCLEOTIDE SEQUENCE [LARGE SCALE GENOMIC DNA]</scope>
    <source>
        <strain evidence="2">cv. UVA1</strain>
    </source>
</reference>
<protein>
    <submittedName>
        <fullName evidence="1">Flavin-binding</fullName>
    </submittedName>
</protein>
<evidence type="ECO:0000313" key="1">
    <source>
        <dbReference type="EMBL" id="GER44539.1"/>
    </source>
</evidence>